<evidence type="ECO:0000313" key="2">
    <source>
        <dbReference type="Proteomes" id="UP001367508"/>
    </source>
</evidence>
<proteinExistence type="predicted"/>
<keyword evidence="2" id="KW-1185">Reference proteome</keyword>
<organism evidence="1 2">
    <name type="scientific">Canavalia gladiata</name>
    <name type="common">Sword bean</name>
    <name type="synonym">Dolichos gladiatus</name>
    <dbReference type="NCBI Taxonomy" id="3824"/>
    <lineage>
        <taxon>Eukaryota</taxon>
        <taxon>Viridiplantae</taxon>
        <taxon>Streptophyta</taxon>
        <taxon>Embryophyta</taxon>
        <taxon>Tracheophyta</taxon>
        <taxon>Spermatophyta</taxon>
        <taxon>Magnoliopsida</taxon>
        <taxon>eudicotyledons</taxon>
        <taxon>Gunneridae</taxon>
        <taxon>Pentapetalae</taxon>
        <taxon>rosids</taxon>
        <taxon>fabids</taxon>
        <taxon>Fabales</taxon>
        <taxon>Fabaceae</taxon>
        <taxon>Papilionoideae</taxon>
        <taxon>50 kb inversion clade</taxon>
        <taxon>NPAAA clade</taxon>
        <taxon>indigoferoid/millettioid clade</taxon>
        <taxon>Phaseoleae</taxon>
        <taxon>Canavalia</taxon>
    </lineage>
</organism>
<dbReference type="Proteomes" id="UP001367508">
    <property type="component" value="Unassembled WGS sequence"/>
</dbReference>
<gene>
    <name evidence="1" type="ORF">VNO77_22934</name>
</gene>
<reference evidence="1 2" key="1">
    <citation type="submission" date="2024-01" db="EMBL/GenBank/DDBJ databases">
        <title>The genomes of 5 underutilized Papilionoideae crops provide insights into root nodulation and disease resistanc.</title>
        <authorList>
            <person name="Jiang F."/>
        </authorList>
    </citation>
    <scope>NUCLEOTIDE SEQUENCE [LARGE SCALE GENOMIC DNA]</scope>
    <source>
        <strain evidence="1">LVBAO_FW01</strain>
        <tissue evidence="1">Leaves</tissue>
    </source>
</reference>
<protein>
    <submittedName>
        <fullName evidence="1">Uncharacterized protein</fullName>
    </submittedName>
</protein>
<accession>A0AAN9L3I8</accession>
<sequence length="89" mass="10191">MSLLFELRFFLDRLDHANRYQGSYQTCLEEDSNGARLCCGAKLATVLTKHTLTIESITMISSKDYLGVMMMKILMVQCVEALKYLIPYT</sequence>
<comment type="caution">
    <text evidence="1">The sequence shown here is derived from an EMBL/GenBank/DDBJ whole genome shotgun (WGS) entry which is preliminary data.</text>
</comment>
<dbReference type="EMBL" id="JAYMYQ010000005">
    <property type="protein sequence ID" value="KAK7328810.1"/>
    <property type="molecule type" value="Genomic_DNA"/>
</dbReference>
<evidence type="ECO:0000313" key="1">
    <source>
        <dbReference type="EMBL" id="KAK7328810.1"/>
    </source>
</evidence>
<name>A0AAN9L3I8_CANGL</name>
<dbReference type="AlphaFoldDB" id="A0AAN9L3I8"/>